<dbReference type="InterPro" id="IPR049383">
    <property type="entry name" value="UbiD-like_N"/>
</dbReference>
<dbReference type="InterPro" id="IPR022390">
    <property type="entry name" value="HBDC"/>
</dbReference>
<reference evidence="5 6" key="1">
    <citation type="journal article" date="2015" name="Genome Announc.">
        <title>Complete Genome Sequence of the Novel Leech Symbiont Mucinivorans hirudinis M3T.</title>
        <authorList>
            <person name="Nelson M.C."/>
            <person name="Bomar L."/>
            <person name="Graf J."/>
        </authorList>
    </citation>
    <scope>NUCLEOTIDE SEQUENCE [LARGE SCALE GENOMIC DNA]</scope>
    <source>
        <strain evidence="6">M3</strain>
    </source>
</reference>
<dbReference type="STRING" id="1433126.BN938_0022"/>
<dbReference type="GO" id="GO:0006744">
    <property type="term" value="P:ubiquinone biosynthetic process"/>
    <property type="evidence" value="ECO:0007669"/>
    <property type="project" value="TreeGrafter"/>
</dbReference>
<dbReference type="Proteomes" id="UP000027616">
    <property type="component" value="Chromosome I"/>
</dbReference>
<dbReference type="EC" id="4.1.1.-" evidence="5"/>
<dbReference type="NCBIfam" id="TIGR03701">
    <property type="entry name" value="mena_SCO4490"/>
    <property type="match status" value="1"/>
</dbReference>
<dbReference type="Pfam" id="PF20695">
    <property type="entry name" value="UbiD_N"/>
    <property type="match status" value="1"/>
</dbReference>
<dbReference type="PANTHER" id="PTHR30108:SF17">
    <property type="entry name" value="FERULIC ACID DECARBOXYLASE 1"/>
    <property type="match status" value="1"/>
</dbReference>
<keyword evidence="6" id="KW-1185">Reference proteome</keyword>
<dbReference type="Gene3D" id="3.40.1670.10">
    <property type="entry name" value="UbiD C-terminal domain-like"/>
    <property type="match status" value="1"/>
</dbReference>
<comment type="similarity">
    <text evidence="1">Belongs to the UbiD family.</text>
</comment>
<dbReference type="InterPro" id="IPR048304">
    <property type="entry name" value="UbiD_Rift_dom"/>
</dbReference>
<dbReference type="PATRIC" id="fig|1433126.3.peg.22"/>
<evidence type="ECO:0000256" key="1">
    <source>
        <dbReference type="ARBA" id="ARBA00010021"/>
    </source>
</evidence>
<keyword evidence="5" id="KW-0456">Lyase</keyword>
<evidence type="ECO:0000313" key="6">
    <source>
        <dbReference type="Proteomes" id="UP000027616"/>
    </source>
</evidence>
<dbReference type="InterPro" id="IPR002830">
    <property type="entry name" value="UbiD"/>
</dbReference>
<evidence type="ECO:0000259" key="3">
    <source>
        <dbReference type="Pfam" id="PF20695"/>
    </source>
</evidence>
<proteinExistence type="inferred from homology"/>
<accession>A0A060R9M6</accession>
<sequence>MRLREFIKELENQGEVLRVSEYVDPILEITELTDRQCKSIGGGKALLFENSALPFPVLTNMMGSQRRMAMVLGVDKIGDIELKINNFIREVTAPKKSLKEKIGVLPLLASFGKWLPRSVSGRGECQQVRLSSLNDIPILKTWQYDAERFITLPMVHTVDPQSGARNVGMYRMQVMDEMTTGMHWHKHKTGERHYQQYKALKQRMPVTVCVGGDPVYTYAATAPLPDGIDEYILAGFLRNKPVKMVKCLTNNLEVPADCDFVIEGYVDPSEEKVTEGAFGDHTGFYSLPDYYPLFHVTCITCRRDAIYPATVVGIPPMEDAWIAAATERIFVSPIRFAMIPELIDMQMPTEGVAHNIAICKIRKSYAGQGFKVANTMWGAGQMMFNKFIVILSENQNIKDRLEFFDPLRDIMQQRGTLDVLDHTSPAIGFGGKMCFDLTAKTVEEGARQKIDFIINGCIPDNCRVLEEWHTLFFFGWQSDGFYEGAKCIILFDDRAKGLSNSDLLWLAVANADAVRDVRVEQGRVVVDARFKRDIGRDFPNIVSADIQTIKSIDHKWESLGLGEFIPSPSLKYHSLIFSDSAEVKY</sequence>
<gene>
    <name evidence="5" type="ORF">BN938_0022</name>
</gene>
<feature type="domain" description="3-octaprenyl-4-hydroxybenzoate carboxy-lyase-like N-terminal" evidence="3">
    <location>
        <begin position="7"/>
        <end position="77"/>
    </location>
</feature>
<dbReference type="eggNOG" id="COG0043">
    <property type="taxonomic scope" value="Bacteria"/>
</dbReference>
<dbReference type="HOGENOM" id="CLU_023348_4_1_10"/>
<dbReference type="GO" id="GO:0008694">
    <property type="term" value="F:4-hydroxy-3-polyprenylbenzoate decarboxylase activity"/>
    <property type="evidence" value="ECO:0007669"/>
    <property type="project" value="TreeGrafter"/>
</dbReference>
<dbReference type="SUPFAM" id="SSF143968">
    <property type="entry name" value="UbiD C-terminal domain-like"/>
    <property type="match status" value="2"/>
</dbReference>
<dbReference type="KEGG" id="rbc:BN938_0022"/>
<dbReference type="InterPro" id="IPR049381">
    <property type="entry name" value="UbiD-like_C"/>
</dbReference>
<name>A0A060R9M6_9BACT</name>
<dbReference type="NCBIfam" id="TIGR00148">
    <property type="entry name" value="UbiD family decarboxylase"/>
    <property type="match status" value="1"/>
</dbReference>
<feature type="domain" description="3-octaprenyl-4-hydroxybenzoate carboxy-lyase-like Rift-related" evidence="2">
    <location>
        <begin position="121"/>
        <end position="315"/>
    </location>
</feature>
<feature type="domain" description="3-octaprenyl-4-hydroxybenzoate carboxy-lyase-like C-terminal" evidence="4">
    <location>
        <begin position="321"/>
        <end position="436"/>
    </location>
</feature>
<dbReference type="EMBL" id="HG934468">
    <property type="protein sequence ID" value="CDN30129.1"/>
    <property type="molecule type" value="Genomic_DNA"/>
</dbReference>
<dbReference type="Pfam" id="PF20696">
    <property type="entry name" value="UbiD_C"/>
    <property type="match status" value="1"/>
</dbReference>
<evidence type="ECO:0000313" key="5">
    <source>
        <dbReference type="EMBL" id="CDN30129.1"/>
    </source>
</evidence>
<dbReference type="AlphaFoldDB" id="A0A060R9M6"/>
<organism evidence="5 6">
    <name type="scientific">Mucinivorans hirudinis</name>
    <dbReference type="NCBI Taxonomy" id="1433126"/>
    <lineage>
        <taxon>Bacteria</taxon>
        <taxon>Pseudomonadati</taxon>
        <taxon>Bacteroidota</taxon>
        <taxon>Bacteroidia</taxon>
        <taxon>Bacteroidales</taxon>
        <taxon>Rikenellaceae</taxon>
        <taxon>Mucinivorans</taxon>
    </lineage>
</organism>
<evidence type="ECO:0000259" key="4">
    <source>
        <dbReference type="Pfam" id="PF20696"/>
    </source>
</evidence>
<evidence type="ECO:0000259" key="2">
    <source>
        <dbReference type="Pfam" id="PF01977"/>
    </source>
</evidence>
<dbReference type="PANTHER" id="PTHR30108">
    <property type="entry name" value="3-OCTAPRENYL-4-HYDROXYBENZOATE CARBOXY-LYASE-RELATED"/>
    <property type="match status" value="1"/>
</dbReference>
<dbReference type="GO" id="GO:0005829">
    <property type="term" value="C:cytosol"/>
    <property type="evidence" value="ECO:0007669"/>
    <property type="project" value="TreeGrafter"/>
</dbReference>
<dbReference type="SUPFAM" id="SSF50475">
    <property type="entry name" value="FMN-binding split barrel"/>
    <property type="match status" value="1"/>
</dbReference>
<protein>
    <submittedName>
        <fullName evidence="5">3-polyprenyl-4-hydroxybenzoate carboxy-lyase</fullName>
        <ecNumber evidence="5">4.1.1.-</ecNumber>
    </submittedName>
</protein>
<dbReference type="Pfam" id="PF01977">
    <property type="entry name" value="UbiD"/>
    <property type="match status" value="1"/>
</dbReference>